<gene>
    <name evidence="2" type="ORF">OGAPHI_002838</name>
</gene>
<organism evidence="2 3">
    <name type="scientific">Ogataea philodendri</name>
    <dbReference type="NCBI Taxonomy" id="1378263"/>
    <lineage>
        <taxon>Eukaryota</taxon>
        <taxon>Fungi</taxon>
        <taxon>Dikarya</taxon>
        <taxon>Ascomycota</taxon>
        <taxon>Saccharomycotina</taxon>
        <taxon>Pichiomycetes</taxon>
        <taxon>Pichiales</taxon>
        <taxon>Pichiaceae</taxon>
        <taxon>Ogataea</taxon>
    </lineage>
</organism>
<dbReference type="OrthoDB" id="4083131at2759"/>
<dbReference type="RefSeq" id="XP_046062001.1">
    <property type="nucleotide sequence ID" value="XM_046203752.1"/>
</dbReference>
<evidence type="ECO:0000256" key="1">
    <source>
        <dbReference type="SAM" id="MobiDB-lite"/>
    </source>
</evidence>
<evidence type="ECO:0000313" key="3">
    <source>
        <dbReference type="Proteomes" id="UP000769157"/>
    </source>
</evidence>
<name>A0A9P8T6A9_9ASCO</name>
<keyword evidence="3" id="KW-1185">Reference proteome</keyword>
<dbReference type="AlphaFoldDB" id="A0A9P8T6A9"/>
<reference evidence="2" key="2">
    <citation type="submission" date="2021-01" db="EMBL/GenBank/DDBJ databases">
        <authorList>
            <person name="Schikora-Tamarit M.A."/>
        </authorList>
    </citation>
    <scope>NUCLEOTIDE SEQUENCE</scope>
    <source>
        <strain evidence="2">CBS6075</strain>
    </source>
</reference>
<dbReference type="GeneID" id="70234805"/>
<comment type="caution">
    <text evidence="2">The sequence shown here is derived from an EMBL/GenBank/DDBJ whole genome shotgun (WGS) entry which is preliminary data.</text>
</comment>
<dbReference type="Proteomes" id="UP000769157">
    <property type="component" value="Unassembled WGS sequence"/>
</dbReference>
<proteinExistence type="predicted"/>
<accession>A0A9P8T6A9</accession>
<sequence length="207" mass="22761">MFMSSKSGAAAVDTSSEPQVIDFNTVELSNVTASVSSAKKPRSWFWPFGGSKSAAKTEPVVDPATVANKEKEFKMVGDSTNKVIAMKKMHEGDDLDDDFIDIQVRKLSYAEVAALQLKKNSLPPAGSAKTASSGGSNLESVVDQDLDLEKSVTDVEFAENYRKSKKFTATETHKDDAGEEEQLFDDYSKKVPKRFTKNGKYLKKRDT</sequence>
<feature type="compositionally biased region" description="Low complexity" evidence="1">
    <location>
        <begin position="125"/>
        <end position="136"/>
    </location>
</feature>
<evidence type="ECO:0000313" key="2">
    <source>
        <dbReference type="EMBL" id="KAH3667189.1"/>
    </source>
</evidence>
<protein>
    <submittedName>
        <fullName evidence="2">Uncharacterized protein</fullName>
    </submittedName>
</protein>
<reference evidence="2" key="1">
    <citation type="journal article" date="2021" name="Open Biol.">
        <title>Shared evolutionary footprints suggest mitochondrial oxidative damage underlies multiple complex I losses in fungi.</title>
        <authorList>
            <person name="Schikora-Tamarit M.A."/>
            <person name="Marcet-Houben M."/>
            <person name="Nosek J."/>
            <person name="Gabaldon T."/>
        </authorList>
    </citation>
    <scope>NUCLEOTIDE SEQUENCE</scope>
    <source>
        <strain evidence="2">CBS6075</strain>
    </source>
</reference>
<feature type="region of interest" description="Disordered" evidence="1">
    <location>
        <begin position="120"/>
        <end position="143"/>
    </location>
</feature>
<dbReference type="EMBL" id="JAEUBE010000183">
    <property type="protein sequence ID" value="KAH3667189.1"/>
    <property type="molecule type" value="Genomic_DNA"/>
</dbReference>